<comment type="similarity">
    <text evidence="2">Belongs to the SLC35F solute transporter family.</text>
</comment>
<dbReference type="PANTHER" id="PTHR14233:SF10">
    <property type="entry name" value="SOLUTE CARRIER FAMILY 35 MEMBER F1"/>
    <property type="match status" value="1"/>
</dbReference>
<organism evidence="9 10">
    <name type="scientific">Marmota monax</name>
    <name type="common">Woodchuck</name>
    <dbReference type="NCBI Taxonomy" id="9995"/>
    <lineage>
        <taxon>Eukaryota</taxon>
        <taxon>Metazoa</taxon>
        <taxon>Chordata</taxon>
        <taxon>Craniata</taxon>
        <taxon>Vertebrata</taxon>
        <taxon>Euteleostomi</taxon>
        <taxon>Mammalia</taxon>
        <taxon>Eutheria</taxon>
        <taxon>Euarchontoglires</taxon>
        <taxon>Glires</taxon>
        <taxon>Rodentia</taxon>
        <taxon>Sciuromorpha</taxon>
        <taxon>Sciuridae</taxon>
        <taxon>Xerinae</taxon>
        <taxon>Marmotini</taxon>
        <taxon>Marmota</taxon>
    </lineage>
</organism>
<evidence type="ECO:0000256" key="5">
    <source>
        <dbReference type="ARBA" id="ARBA00022989"/>
    </source>
</evidence>
<keyword evidence="4 8" id="KW-0812">Transmembrane</keyword>
<dbReference type="GO" id="GO:0016020">
    <property type="term" value="C:membrane"/>
    <property type="evidence" value="ECO:0007669"/>
    <property type="project" value="UniProtKB-SubCell"/>
</dbReference>
<comment type="function">
    <text evidence="7">Putative solute transporter.</text>
</comment>
<evidence type="ECO:0000256" key="1">
    <source>
        <dbReference type="ARBA" id="ARBA00004141"/>
    </source>
</evidence>
<feature type="non-terminal residue" evidence="9">
    <location>
        <position position="53"/>
    </location>
</feature>
<accession>A0A5E4CJ32</accession>
<feature type="transmembrane region" description="Helical" evidence="8">
    <location>
        <begin position="28"/>
        <end position="47"/>
    </location>
</feature>
<evidence type="ECO:0000256" key="6">
    <source>
        <dbReference type="ARBA" id="ARBA00023136"/>
    </source>
</evidence>
<sequence length="53" mass="5817">LLDCFVIPVVILLSWFFLLIRYKAVHFIGIVVCILGMGCMVGADVLVGRHQGA</sequence>
<keyword evidence="10" id="KW-1185">Reference proteome</keyword>
<dbReference type="Pfam" id="PF06027">
    <property type="entry name" value="SLC35F"/>
    <property type="match status" value="1"/>
</dbReference>
<name>A0A5E4CJ32_MARMO</name>
<dbReference type="Proteomes" id="UP000335636">
    <property type="component" value="Unassembled WGS sequence"/>
</dbReference>
<keyword evidence="3" id="KW-0813">Transport</keyword>
<comment type="subcellular location">
    <subcellularLocation>
        <location evidence="1">Membrane</location>
        <topology evidence="1">Multi-pass membrane protein</topology>
    </subcellularLocation>
</comment>
<proteinExistence type="inferred from homology"/>
<comment type="caution">
    <text evidence="9">The sequence shown here is derived from an EMBL/GenBank/DDBJ whole genome shotgun (WGS) entry which is preliminary data.</text>
</comment>
<dbReference type="AlphaFoldDB" id="A0A5E4CJ32"/>
<dbReference type="EMBL" id="CABDUW010001471">
    <property type="protein sequence ID" value="VTJ81877.1"/>
    <property type="molecule type" value="Genomic_DNA"/>
</dbReference>
<evidence type="ECO:0000256" key="7">
    <source>
        <dbReference type="ARBA" id="ARBA00037727"/>
    </source>
</evidence>
<evidence type="ECO:0000256" key="4">
    <source>
        <dbReference type="ARBA" id="ARBA00022692"/>
    </source>
</evidence>
<protein>
    <submittedName>
        <fullName evidence="9">Uncharacterized protein</fullName>
    </submittedName>
</protein>
<keyword evidence="5 8" id="KW-1133">Transmembrane helix</keyword>
<reference evidence="9" key="1">
    <citation type="submission" date="2019-04" db="EMBL/GenBank/DDBJ databases">
        <authorList>
            <person name="Alioto T."/>
            <person name="Alioto T."/>
        </authorList>
    </citation>
    <scope>NUCLEOTIDE SEQUENCE [LARGE SCALE GENOMIC DNA]</scope>
</reference>
<keyword evidence="6 8" id="KW-0472">Membrane</keyword>
<feature type="non-terminal residue" evidence="9">
    <location>
        <position position="1"/>
    </location>
</feature>
<dbReference type="InterPro" id="IPR009262">
    <property type="entry name" value="SLC35_F1/F2/F6"/>
</dbReference>
<evidence type="ECO:0000256" key="2">
    <source>
        <dbReference type="ARBA" id="ARBA00007863"/>
    </source>
</evidence>
<evidence type="ECO:0000256" key="3">
    <source>
        <dbReference type="ARBA" id="ARBA00022448"/>
    </source>
</evidence>
<feature type="transmembrane region" description="Helical" evidence="8">
    <location>
        <begin position="5"/>
        <end position="22"/>
    </location>
</feature>
<dbReference type="GO" id="GO:0022857">
    <property type="term" value="F:transmembrane transporter activity"/>
    <property type="evidence" value="ECO:0007669"/>
    <property type="project" value="InterPro"/>
</dbReference>
<dbReference type="PANTHER" id="PTHR14233">
    <property type="entry name" value="DUF914-RELATED"/>
    <property type="match status" value="1"/>
</dbReference>
<dbReference type="InterPro" id="IPR052221">
    <property type="entry name" value="SLC35F_Transporter"/>
</dbReference>
<gene>
    <name evidence="9" type="ORF">MONAX_5E044118</name>
</gene>
<evidence type="ECO:0000313" key="10">
    <source>
        <dbReference type="Proteomes" id="UP000335636"/>
    </source>
</evidence>
<evidence type="ECO:0000256" key="8">
    <source>
        <dbReference type="SAM" id="Phobius"/>
    </source>
</evidence>
<evidence type="ECO:0000313" key="9">
    <source>
        <dbReference type="EMBL" id="VTJ81877.1"/>
    </source>
</evidence>